<sequence>MIETIAALVVLIAVCAITCIVWKRKDMALTRQLSAFNKRSLFISLNGKVVATMQEADYAQLCQSIHRDKAVMGRTVLCFLRFLCIRVADFLRLVPLVAFWLLMYFAWSDSDQVAQLRDKALLLQDLIGLLNVAVPVALVIFTIQSTFGWSRRNAWRLPAHEELNNRLHGLLRTGMPGQFVVYPAETFTFQFGKPDAQIIPLKK</sequence>
<comment type="caution">
    <text evidence="2">The sequence shown here is derived from an EMBL/GenBank/DDBJ whole genome shotgun (WGS) entry which is preliminary data.</text>
</comment>
<feature type="transmembrane region" description="Helical" evidence="1">
    <location>
        <begin position="127"/>
        <end position="147"/>
    </location>
</feature>
<organism evidence="2 3">
    <name type="scientific">Lampropedia puyangensis</name>
    <dbReference type="NCBI Taxonomy" id="1330072"/>
    <lineage>
        <taxon>Bacteria</taxon>
        <taxon>Pseudomonadati</taxon>
        <taxon>Pseudomonadota</taxon>
        <taxon>Betaproteobacteria</taxon>
        <taxon>Burkholderiales</taxon>
        <taxon>Comamonadaceae</taxon>
        <taxon>Lampropedia</taxon>
    </lineage>
</organism>
<gene>
    <name evidence="2" type="ORF">E9531_17080</name>
</gene>
<dbReference type="RefSeq" id="WP_136574985.1">
    <property type="nucleotide sequence ID" value="NZ_STFG01000041.1"/>
</dbReference>
<dbReference type="EMBL" id="STFG01000041">
    <property type="protein sequence ID" value="THT95551.1"/>
    <property type="molecule type" value="Genomic_DNA"/>
</dbReference>
<proteinExistence type="predicted"/>
<name>A0A4S8ETC1_9BURK</name>
<keyword evidence="1" id="KW-0812">Transmembrane</keyword>
<evidence type="ECO:0000313" key="3">
    <source>
        <dbReference type="Proteomes" id="UP000308917"/>
    </source>
</evidence>
<evidence type="ECO:0000313" key="2">
    <source>
        <dbReference type="EMBL" id="THT95551.1"/>
    </source>
</evidence>
<feature type="transmembrane region" description="Helical" evidence="1">
    <location>
        <begin position="90"/>
        <end position="107"/>
    </location>
</feature>
<feature type="transmembrane region" description="Helical" evidence="1">
    <location>
        <begin position="6"/>
        <end position="22"/>
    </location>
</feature>
<dbReference type="AlphaFoldDB" id="A0A4S8ETC1"/>
<keyword evidence="3" id="KW-1185">Reference proteome</keyword>
<evidence type="ECO:0000256" key="1">
    <source>
        <dbReference type="SAM" id="Phobius"/>
    </source>
</evidence>
<protein>
    <submittedName>
        <fullName evidence="2">Uncharacterized protein</fullName>
    </submittedName>
</protein>
<keyword evidence="1" id="KW-1133">Transmembrane helix</keyword>
<reference evidence="2 3" key="1">
    <citation type="journal article" date="2015" name="Antonie Van Leeuwenhoek">
        <title>Lampropedia puyangensis sp. nov., isolated from symptomatic bark of Populus ? euramericana canker and emended description of Lampropedia hyalina (Ehrenberg 1832) Lee et al. 2004.</title>
        <authorList>
            <person name="Li Y."/>
            <person name="Wang T."/>
            <person name="Piao C.G."/>
            <person name="Wang L.F."/>
            <person name="Tian G.Z."/>
            <person name="Zhu T.H."/>
            <person name="Guo M.W."/>
        </authorList>
    </citation>
    <scope>NUCLEOTIDE SEQUENCE [LARGE SCALE GENOMIC DNA]</scope>
    <source>
        <strain evidence="2 3">2-bin</strain>
    </source>
</reference>
<accession>A0A4S8ETC1</accession>
<keyword evidence="1" id="KW-0472">Membrane</keyword>
<dbReference type="Proteomes" id="UP000308917">
    <property type="component" value="Unassembled WGS sequence"/>
</dbReference>